<feature type="transmembrane region" description="Helical" evidence="9">
    <location>
        <begin position="390"/>
        <end position="410"/>
    </location>
</feature>
<dbReference type="STRING" id="1507870.A0A1V8T709"/>
<feature type="transmembrane region" description="Helical" evidence="9">
    <location>
        <begin position="53"/>
        <end position="71"/>
    </location>
</feature>
<name>A0A1V8T709_9PEZI</name>
<feature type="domain" description="Major facilitator superfamily (MFS) profile" evidence="10">
    <location>
        <begin position="61"/>
        <end position="479"/>
    </location>
</feature>
<dbReference type="OrthoDB" id="3639251at2759"/>
<evidence type="ECO:0000256" key="3">
    <source>
        <dbReference type="ARBA" id="ARBA00022475"/>
    </source>
</evidence>
<evidence type="ECO:0000256" key="2">
    <source>
        <dbReference type="ARBA" id="ARBA00022448"/>
    </source>
</evidence>
<dbReference type="AlphaFoldDB" id="A0A1V8T709"/>
<dbReference type="GO" id="GO:0022857">
    <property type="term" value="F:transmembrane transporter activity"/>
    <property type="evidence" value="ECO:0007669"/>
    <property type="project" value="InterPro"/>
</dbReference>
<evidence type="ECO:0000256" key="6">
    <source>
        <dbReference type="ARBA" id="ARBA00023136"/>
    </source>
</evidence>
<feature type="transmembrane region" description="Helical" evidence="9">
    <location>
        <begin position="152"/>
        <end position="175"/>
    </location>
</feature>
<reference evidence="12" key="1">
    <citation type="submission" date="2017-03" db="EMBL/GenBank/DDBJ databases">
        <title>Genomes of endolithic fungi from Antarctica.</title>
        <authorList>
            <person name="Coleine C."/>
            <person name="Masonjones S."/>
            <person name="Stajich J.E."/>
        </authorList>
    </citation>
    <scope>NUCLEOTIDE SEQUENCE [LARGE SCALE GENOMIC DNA]</scope>
    <source>
        <strain evidence="12">CCFEE 5527</strain>
    </source>
</reference>
<dbReference type="FunFam" id="1.20.1250.20:FF:000065">
    <property type="entry name" value="Putative MFS pantothenate transporter"/>
    <property type="match status" value="1"/>
</dbReference>
<feature type="transmembrane region" description="Helical" evidence="9">
    <location>
        <begin position="127"/>
        <end position="146"/>
    </location>
</feature>
<keyword evidence="12" id="KW-1185">Reference proteome</keyword>
<feature type="transmembrane region" description="Helical" evidence="9">
    <location>
        <begin position="331"/>
        <end position="351"/>
    </location>
</feature>
<accession>A0A1V8T709</accession>
<comment type="caution">
    <text evidence="11">The sequence shown here is derived from an EMBL/GenBank/DDBJ whole genome shotgun (WGS) entry which is preliminary data.</text>
</comment>
<dbReference type="SUPFAM" id="SSF103473">
    <property type="entry name" value="MFS general substrate transporter"/>
    <property type="match status" value="1"/>
</dbReference>
<dbReference type="PANTHER" id="PTHR43791:SF37">
    <property type="entry name" value="MAJOR FACILITATOR SUPERFAMILY (MFS) PROFILE DOMAIN-CONTAINING PROTEIN"/>
    <property type="match status" value="1"/>
</dbReference>
<evidence type="ECO:0000256" key="5">
    <source>
        <dbReference type="ARBA" id="ARBA00022989"/>
    </source>
</evidence>
<feature type="transmembrane region" description="Helical" evidence="9">
    <location>
        <begin position="100"/>
        <end position="120"/>
    </location>
</feature>
<keyword evidence="3" id="KW-1003">Cell membrane</keyword>
<evidence type="ECO:0000256" key="4">
    <source>
        <dbReference type="ARBA" id="ARBA00022692"/>
    </source>
</evidence>
<feature type="transmembrane region" description="Helical" evidence="9">
    <location>
        <begin position="455"/>
        <end position="475"/>
    </location>
</feature>
<dbReference type="PROSITE" id="PS50850">
    <property type="entry name" value="MFS"/>
    <property type="match status" value="1"/>
</dbReference>
<evidence type="ECO:0000256" key="8">
    <source>
        <dbReference type="SAM" id="MobiDB-lite"/>
    </source>
</evidence>
<feature type="transmembrane region" description="Helical" evidence="9">
    <location>
        <begin position="221"/>
        <end position="243"/>
    </location>
</feature>
<dbReference type="InParanoid" id="A0A1V8T709"/>
<keyword evidence="2" id="KW-0813">Transport</keyword>
<evidence type="ECO:0000313" key="11">
    <source>
        <dbReference type="EMBL" id="OQO07193.1"/>
    </source>
</evidence>
<evidence type="ECO:0000256" key="7">
    <source>
        <dbReference type="ARBA" id="ARBA00037968"/>
    </source>
</evidence>
<feature type="transmembrane region" description="Helical" evidence="9">
    <location>
        <begin position="187"/>
        <end position="209"/>
    </location>
</feature>
<feature type="transmembrane region" description="Helical" evidence="9">
    <location>
        <begin position="422"/>
        <end position="443"/>
    </location>
</feature>
<dbReference type="InterPro" id="IPR036259">
    <property type="entry name" value="MFS_trans_sf"/>
</dbReference>
<keyword evidence="6 9" id="KW-0472">Membrane</keyword>
<dbReference type="FunCoup" id="A0A1V8T709">
    <property type="interactions" value="44"/>
</dbReference>
<evidence type="ECO:0000259" key="10">
    <source>
        <dbReference type="PROSITE" id="PS50850"/>
    </source>
</evidence>
<feature type="transmembrane region" description="Helical" evidence="9">
    <location>
        <begin position="363"/>
        <end position="384"/>
    </location>
</feature>
<gene>
    <name evidence="11" type="ORF">B0A48_07763</name>
</gene>
<proteinExistence type="inferred from homology"/>
<dbReference type="EMBL" id="NAJO01000015">
    <property type="protein sequence ID" value="OQO07193.1"/>
    <property type="molecule type" value="Genomic_DNA"/>
</dbReference>
<evidence type="ECO:0000256" key="1">
    <source>
        <dbReference type="ARBA" id="ARBA00004651"/>
    </source>
</evidence>
<keyword evidence="5 9" id="KW-1133">Transmembrane helix</keyword>
<dbReference type="Gene3D" id="1.20.1250.20">
    <property type="entry name" value="MFS general substrate transporter like domains"/>
    <property type="match status" value="2"/>
</dbReference>
<dbReference type="GO" id="GO:0005886">
    <property type="term" value="C:plasma membrane"/>
    <property type="evidence" value="ECO:0007669"/>
    <property type="project" value="UniProtKB-SubCell"/>
</dbReference>
<organism evidence="11 12">
    <name type="scientific">Cryoendolithus antarcticus</name>
    <dbReference type="NCBI Taxonomy" id="1507870"/>
    <lineage>
        <taxon>Eukaryota</taxon>
        <taxon>Fungi</taxon>
        <taxon>Dikarya</taxon>
        <taxon>Ascomycota</taxon>
        <taxon>Pezizomycotina</taxon>
        <taxon>Dothideomycetes</taxon>
        <taxon>Dothideomycetidae</taxon>
        <taxon>Cladosporiales</taxon>
        <taxon>Cladosporiaceae</taxon>
        <taxon>Cryoendolithus</taxon>
    </lineage>
</organism>
<dbReference type="Pfam" id="PF07690">
    <property type="entry name" value="MFS_1"/>
    <property type="match status" value="1"/>
</dbReference>
<feature type="transmembrane region" description="Helical" evidence="9">
    <location>
        <begin position="292"/>
        <end position="311"/>
    </location>
</feature>
<evidence type="ECO:0000256" key="9">
    <source>
        <dbReference type="SAM" id="Phobius"/>
    </source>
</evidence>
<comment type="subcellular location">
    <subcellularLocation>
        <location evidence="1">Cell membrane</location>
        <topology evidence="1">Multi-pass membrane protein</topology>
    </subcellularLocation>
</comment>
<dbReference type="InterPro" id="IPR011701">
    <property type="entry name" value="MFS"/>
</dbReference>
<comment type="similarity">
    <text evidence="7">Belongs to the major facilitator superfamily. Allantoate permease family.</text>
</comment>
<evidence type="ECO:0000313" key="12">
    <source>
        <dbReference type="Proteomes" id="UP000192596"/>
    </source>
</evidence>
<dbReference type="InterPro" id="IPR020846">
    <property type="entry name" value="MFS_dom"/>
</dbReference>
<protein>
    <recommendedName>
        <fullName evidence="10">Major facilitator superfamily (MFS) profile domain-containing protein</fullName>
    </recommendedName>
</protein>
<sequence length="525" mass="58801">MGVEPLQGRADADSGNELTYNEAPSRSRLSRSWRAFRGFIWDDPDKPKAERWFLFKLDCFFLTIAMLGYFSKNLDQSNVNNAYVSGMKEALGMYGSELTYAGNCFTAGYLIGQLPAVMLVTRVRPSLLIPTVELLWTVATFSASAIKTPGQLYAIRFLVGLFESAYFPCVMYMLGSWYTKEERGKRLTIFYSTTAMSQMFSGYLQAAAYKNLSGVGGREGWSWLFIICGAICLPIGLAGYFCFPDFPETTRAFYLTEAEIQLARSRLAREGLKPLGAAPWNRKKIVRIAGHWQFWLLPLGYFFIQGSLPSYQPVFALWLKSTKHPVYEINVWPTGQLAVGLVIQILAGMISDSRLLRGKRWQMILIMQAGTFFGAVSLAVWNISYAHKLTAYYFLYFSAGVPGVWYAWYVDLLPHDHEMRGAIIALSNMFSFLQSIWFTIAVWRTIEAPRFRAGFIFASTLGVAIVCLSLIIRILQGRDEKRRAREEGSANDSADVSVEGAETGKVADGAVANVYKGESVAASYA</sequence>
<dbReference type="PANTHER" id="PTHR43791">
    <property type="entry name" value="PERMEASE-RELATED"/>
    <property type="match status" value="1"/>
</dbReference>
<dbReference type="FunFam" id="1.20.1250.20:FF:000386">
    <property type="entry name" value="MFS general substrate transporter"/>
    <property type="match status" value="1"/>
</dbReference>
<dbReference type="Proteomes" id="UP000192596">
    <property type="component" value="Unassembled WGS sequence"/>
</dbReference>
<keyword evidence="4 9" id="KW-0812">Transmembrane</keyword>
<feature type="region of interest" description="Disordered" evidence="8">
    <location>
        <begin position="1"/>
        <end position="20"/>
    </location>
</feature>